<gene>
    <name evidence="4" type="ORF">NJQ99_04250</name>
</gene>
<dbReference type="GO" id="GO:0005829">
    <property type="term" value="C:cytosol"/>
    <property type="evidence" value="ECO:0007669"/>
    <property type="project" value="TreeGrafter"/>
</dbReference>
<proteinExistence type="inferred from homology"/>
<evidence type="ECO:0000256" key="3">
    <source>
        <dbReference type="RuleBase" id="RU363015"/>
    </source>
</evidence>
<dbReference type="EMBL" id="JAMZFT010000001">
    <property type="protein sequence ID" value="MCP1335612.1"/>
    <property type="molecule type" value="Genomic_DNA"/>
</dbReference>
<dbReference type="AlphaFoldDB" id="A0A9J6P814"/>
<evidence type="ECO:0000313" key="5">
    <source>
        <dbReference type="Proteomes" id="UP001055804"/>
    </source>
</evidence>
<dbReference type="NCBIfam" id="TIGR00730">
    <property type="entry name" value="Rossman fold protein, TIGR00730 family"/>
    <property type="match status" value="1"/>
</dbReference>
<evidence type="ECO:0000256" key="1">
    <source>
        <dbReference type="ARBA" id="ARBA00000274"/>
    </source>
</evidence>
<sequence length="185" mass="20279">MAPPFASLCVYCGSSPGTHHAYVRLAEATGRLLGANGIRLVYGGGNVGLMGAAARAALDAGGEAVGIIPEFLRAREVALEDLTELHVVDDMHTRKRMMFDMSDGFVVLPGGIGTLDETVEMLTWRQLGRHEKPVFLVDHEGFWRPLIDLFCHMTEAGFLKPDVHEFYELLPDLSALSRRLGLSEE</sequence>
<dbReference type="SUPFAM" id="SSF102405">
    <property type="entry name" value="MCP/YpsA-like"/>
    <property type="match status" value="1"/>
</dbReference>
<keyword evidence="3" id="KW-0378">Hydrolase</keyword>
<keyword evidence="3" id="KW-0203">Cytokinin biosynthesis</keyword>
<protein>
    <recommendedName>
        <fullName evidence="3">Cytokinin riboside 5'-monophosphate phosphoribohydrolase</fullName>
        <ecNumber evidence="3">3.2.2.n1</ecNumber>
    </recommendedName>
</protein>
<comment type="catalytic activity">
    <reaction evidence="1">
        <text>AMP + H2O = D-ribose 5-phosphate + adenine</text>
        <dbReference type="Rhea" id="RHEA:20129"/>
        <dbReference type="ChEBI" id="CHEBI:15377"/>
        <dbReference type="ChEBI" id="CHEBI:16708"/>
        <dbReference type="ChEBI" id="CHEBI:78346"/>
        <dbReference type="ChEBI" id="CHEBI:456215"/>
        <dbReference type="EC" id="3.2.2.4"/>
    </reaction>
</comment>
<dbReference type="EC" id="3.2.2.n1" evidence="3"/>
<evidence type="ECO:0000256" key="2">
    <source>
        <dbReference type="ARBA" id="ARBA00006763"/>
    </source>
</evidence>
<dbReference type="InterPro" id="IPR005269">
    <property type="entry name" value="LOG"/>
</dbReference>
<reference evidence="4" key="1">
    <citation type="submission" date="2022-06" db="EMBL/GenBank/DDBJ databases">
        <title>Isolation and Genomics of Futiania mangrovii gen. nov., sp. nov., a Rare and Metabolically-versatile member in the Class Alphaproteobacteria.</title>
        <authorList>
            <person name="Liu L."/>
            <person name="Huang W.-C."/>
            <person name="Pan J."/>
            <person name="Li J."/>
            <person name="Huang Y."/>
            <person name="Du H."/>
            <person name="Liu Y."/>
            <person name="Li M."/>
        </authorList>
    </citation>
    <scope>NUCLEOTIDE SEQUENCE</scope>
    <source>
        <strain evidence="4">FT118</strain>
    </source>
</reference>
<dbReference type="InterPro" id="IPR031100">
    <property type="entry name" value="LOG_fam"/>
</dbReference>
<name>A0A9J6P814_9PROT</name>
<keyword evidence="5" id="KW-1185">Reference proteome</keyword>
<evidence type="ECO:0000313" key="4">
    <source>
        <dbReference type="EMBL" id="MCP1335612.1"/>
    </source>
</evidence>
<dbReference type="GO" id="GO:0009691">
    <property type="term" value="P:cytokinin biosynthetic process"/>
    <property type="evidence" value="ECO:0007669"/>
    <property type="project" value="UniProtKB-UniRule"/>
</dbReference>
<dbReference type="Gene3D" id="3.40.50.450">
    <property type="match status" value="1"/>
</dbReference>
<dbReference type="PANTHER" id="PTHR31223">
    <property type="entry name" value="LOG FAMILY PROTEIN YJL055W"/>
    <property type="match status" value="1"/>
</dbReference>
<dbReference type="RefSeq" id="WP_269331551.1">
    <property type="nucleotide sequence ID" value="NZ_JAMZFT010000001.1"/>
</dbReference>
<dbReference type="GO" id="GO:0008714">
    <property type="term" value="F:AMP nucleosidase activity"/>
    <property type="evidence" value="ECO:0007669"/>
    <property type="project" value="UniProtKB-EC"/>
</dbReference>
<dbReference type="PANTHER" id="PTHR31223:SF70">
    <property type="entry name" value="LOG FAMILY PROTEIN YJL055W"/>
    <property type="match status" value="1"/>
</dbReference>
<organism evidence="4 5">
    <name type="scientific">Futiania mangrovi</name>
    <dbReference type="NCBI Taxonomy" id="2959716"/>
    <lineage>
        <taxon>Bacteria</taxon>
        <taxon>Pseudomonadati</taxon>
        <taxon>Pseudomonadota</taxon>
        <taxon>Alphaproteobacteria</taxon>
        <taxon>Futianiales</taxon>
        <taxon>Futianiaceae</taxon>
        <taxon>Futiania</taxon>
    </lineage>
</organism>
<accession>A0A9J6P814</accession>
<dbReference type="Pfam" id="PF03641">
    <property type="entry name" value="Lysine_decarbox"/>
    <property type="match status" value="1"/>
</dbReference>
<dbReference type="Proteomes" id="UP001055804">
    <property type="component" value="Unassembled WGS sequence"/>
</dbReference>
<comment type="caution">
    <text evidence="4">The sequence shown here is derived from an EMBL/GenBank/DDBJ whole genome shotgun (WGS) entry which is preliminary data.</text>
</comment>
<comment type="similarity">
    <text evidence="2 3">Belongs to the LOG family.</text>
</comment>